<keyword evidence="2 6" id="KW-0812">Transmembrane</keyword>
<evidence type="ECO:0000256" key="1">
    <source>
        <dbReference type="ARBA" id="ARBA00022475"/>
    </source>
</evidence>
<comment type="caution">
    <text evidence="8">The sequence shown here is derived from an EMBL/GenBank/DDBJ whole genome shotgun (WGS) entry which is preliminary data.</text>
</comment>
<evidence type="ECO:0000256" key="5">
    <source>
        <dbReference type="SAM" id="Coils"/>
    </source>
</evidence>
<dbReference type="InterPro" id="IPR010445">
    <property type="entry name" value="LapA_dom"/>
</dbReference>
<evidence type="ECO:0000256" key="6">
    <source>
        <dbReference type="SAM" id="Phobius"/>
    </source>
</evidence>
<reference evidence="9" key="1">
    <citation type="journal article" date="2019" name="Int. J. Syst. Evol. Microbiol.">
        <title>The Global Catalogue of Microorganisms (GCM) 10K type strain sequencing project: providing services to taxonomists for standard genome sequencing and annotation.</title>
        <authorList>
            <consortium name="The Broad Institute Genomics Platform"/>
            <consortium name="The Broad Institute Genome Sequencing Center for Infectious Disease"/>
            <person name="Wu L."/>
            <person name="Ma J."/>
        </authorList>
    </citation>
    <scope>NUCLEOTIDE SEQUENCE [LARGE SCALE GENOMIC DNA]</scope>
    <source>
        <strain evidence="9">CGMCC 1.12477</strain>
    </source>
</reference>
<keyword evidence="9" id="KW-1185">Reference proteome</keyword>
<keyword evidence="4 6" id="KW-0472">Membrane</keyword>
<keyword evidence="5" id="KW-0175">Coiled coil</keyword>
<feature type="transmembrane region" description="Helical" evidence="6">
    <location>
        <begin position="51"/>
        <end position="71"/>
    </location>
</feature>
<organism evidence="8 9">
    <name type="scientific">Lacimonas salitolerans</name>
    <dbReference type="NCBI Taxonomy" id="1323750"/>
    <lineage>
        <taxon>Bacteria</taxon>
        <taxon>Pseudomonadati</taxon>
        <taxon>Pseudomonadota</taxon>
        <taxon>Alphaproteobacteria</taxon>
        <taxon>Rhodobacterales</taxon>
        <taxon>Paracoccaceae</taxon>
        <taxon>Lacimonas</taxon>
    </lineage>
</organism>
<feature type="domain" description="Lipopolysaccharide assembly protein A" evidence="7">
    <location>
        <begin position="49"/>
        <end position="97"/>
    </location>
</feature>
<gene>
    <name evidence="8" type="ORF">ACFTOW_03255</name>
</gene>
<dbReference type="Proteomes" id="UP001597186">
    <property type="component" value="Unassembled WGS sequence"/>
</dbReference>
<feature type="coiled-coil region" evidence="5">
    <location>
        <begin position="83"/>
        <end position="110"/>
    </location>
</feature>
<accession>A0ABW4EE52</accession>
<protein>
    <submittedName>
        <fullName evidence="8">Lipopolysaccharide assembly protein LapA domain-containing protein</fullName>
    </submittedName>
</protein>
<name>A0ABW4EE52_9RHOB</name>
<evidence type="ECO:0000256" key="3">
    <source>
        <dbReference type="ARBA" id="ARBA00022989"/>
    </source>
</evidence>
<dbReference type="EMBL" id="JBHUDD010000027">
    <property type="protein sequence ID" value="MFD1508419.1"/>
    <property type="molecule type" value="Genomic_DNA"/>
</dbReference>
<dbReference type="RefSeq" id="WP_379913010.1">
    <property type="nucleotide sequence ID" value="NZ_JBHUDD010000027.1"/>
</dbReference>
<sequence>MRYIRYAILAAIAVVLIVLALANRASVTLHSLPEGMAEIPGMAVLDHSIDLPLFVVIFGGVLIGLLLGFVWEWIREHKHRAEAARRQSEVTKLQRELRRTKAQRDEGKDEVLALLDNTN</sequence>
<keyword evidence="3 6" id="KW-1133">Transmembrane helix</keyword>
<dbReference type="Pfam" id="PF06305">
    <property type="entry name" value="LapA_dom"/>
    <property type="match status" value="1"/>
</dbReference>
<evidence type="ECO:0000256" key="4">
    <source>
        <dbReference type="ARBA" id="ARBA00023136"/>
    </source>
</evidence>
<evidence type="ECO:0000313" key="8">
    <source>
        <dbReference type="EMBL" id="MFD1508419.1"/>
    </source>
</evidence>
<evidence type="ECO:0000313" key="9">
    <source>
        <dbReference type="Proteomes" id="UP001597186"/>
    </source>
</evidence>
<evidence type="ECO:0000256" key="2">
    <source>
        <dbReference type="ARBA" id="ARBA00022692"/>
    </source>
</evidence>
<proteinExistence type="predicted"/>
<keyword evidence="1" id="KW-1003">Cell membrane</keyword>
<evidence type="ECO:0000259" key="7">
    <source>
        <dbReference type="Pfam" id="PF06305"/>
    </source>
</evidence>